<dbReference type="EMBL" id="CP036275">
    <property type="protein sequence ID" value="QDU38821.1"/>
    <property type="molecule type" value="Genomic_DNA"/>
</dbReference>
<reference evidence="1 2" key="1">
    <citation type="submission" date="2019-02" db="EMBL/GenBank/DDBJ databases">
        <title>Deep-cultivation of Planctomycetes and their phenomic and genomic characterization uncovers novel biology.</title>
        <authorList>
            <person name="Wiegand S."/>
            <person name="Jogler M."/>
            <person name="Boedeker C."/>
            <person name="Pinto D."/>
            <person name="Vollmers J."/>
            <person name="Rivas-Marin E."/>
            <person name="Kohn T."/>
            <person name="Peeters S.H."/>
            <person name="Heuer A."/>
            <person name="Rast P."/>
            <person name="Oberbeckmann S."/>
            <person name="Bunk B."/>
            <person name="Jeske O."/>
            <person name="Meyerdierks A."/>
            <person name="Storesund J.E."/>
            <person name="Kallscheuer N."/>
            <person name="Luecker S."/>
            <person name="Lage O.M."/>
            <person name="Pohl T."/>
            <person name="Merkel B.J."/>
            <person name="Hornburger P."/>
            <person name="Mueller R.-W."/>
            <person name="Bruemmer F."/>
            <person name="Labrenz M."/>
            <person name="Spormann A.M."/>
            <person name="Op den Camp H."/>
            <person name="Overmann J."/>
            <person name="Amann R."/>
            <person name="Jetten M.S.M."/>
            <person name="Mascher T."/>
            <person name="Medema M.H."/>
            <person name="Devos D.P."/>
            <person name="Kaster A.-K."/>
            <person name="Ovreas L."/>
            <person name="Rohde M."/>
            <person name="Galperin M.Y."/>
            <person name="Jogler C."/>
        </authorList>
    </citation>
    <scope>NUCLEOTIDE SEQUENCE [LARGE SCALE GENOMIC DNA]</scope>
    <source>
        <strain evidence="1 2">Mal4</strain>
    </source>
</reference>
<dbReference type="KEGG" id="mri:Mal4_31510"/>
<gene>
    <name evidence="1" type="ORF">Mal4_31510</name>
</gene>
<evidence type="ECO:0008006" key="3">
    <source>
        <dbReference type="Google" id="ProtNLM"/>
    </source>
</evidence>
<dbReference type="InterPro" id="IPR029063">
    <property type="entry name" value="SAM-dependent_MTases_sf"/>
</dbReference>
<evidence type="ECO:0000313" key="2">
    <source>
        <dbReference type="Proteomes" id="UP000320496"/>
    </source>
</evidence>
<accession>A0A517Z8Q8</accession>
<keyword evidence="2" id="KW-1185">Reference proteome</keyword>
<dbReference type="OrthoDB" id="7343073at2"/>
<dbReference type="RefSeq" id="WP_145370071.1">
    <property type="nucleotide sequence ID" value="NZ_CP036275.1"/>
</dbReference>
<dbReference type="Gene3D" id="3.40.50.150">
    <property type="entry name" value="Vaccinia Virus protein VP39"/>
    <property type="match status" value="1"/>
</dbReference>
<organism evidence="1 2">
    <name type="scientific">Maioricimonas rarisocia</name>
    <dbReference type="NCBI Taxonomy" id="2528026"/>
    <lineage>
        <taxon>Bacteria</taxon>
        <taxon>Pseudomonadati</taxon>
        <taxon>Planctomycetota</taxon>
        <taxon>Planctomycetia</taxon>
        <taxon>Planctomycetales</taxon>
        <taxon>Planctomycetaceae</taxon>
        <taxon>Maioricimonas</taxon>
    </lineage>
</organism>
<dbReference type="AlphaFoldDB" id="A0A517Z8Q8"/>
<sequence>MTGHLRQLLYDYLPMPALSMAVELSRRLNGSAHQKAWSRIDEQLGYPRKVLQGPFRGLDLIDAAAGMGLLPKVLGTYEREVWSSVESIVAARPDGVINVGAADGYYAVGLARRLPESQIVCFELNRYARHLLELQARRNDNAGRLTILGRCEPEGLAKSLADLRRPAVLCDCEGFEEELLDPERVPGLTRCRILVELHNSIRPDVDATIRERFAATHTVSHIEPAERSRSDLPSGVDLSDADVALALNEGRTDPTGWFDLVPVADAPRPAS</sequence>
<proteinExistence type="predicted"/>
<dbReference type="SUPFAM" id="SSF53335">
    <property type="entry name" value="S-adenosyl-L-methionine-dependent methyltransferases"/>
    <property type="match status" value="1"/>
</dbReference>
<dbReference type="Proteomes" id="UP000320496">
    <property type="component" value="Chromosome"/>
</dbReference>
<protein>
    <recommendedName>
        <fullName evidence="3">Methyltransferase FkbM domain-containing protein</fullName>
    </recommendedName>
</protein>
<evidence type="ECO:0000313" key="1">
    <source>
        <dbReference type="EMBL" id="QDU38821.1"/>
    </source>
</evidence>
<name>A0A517Z8Q8_9PLAN</name>